<keyword evidence="1" id="KW-0812">Transmembrane</keyword>
<dbReference type="Proteomes" id="UP000441389">
    <property type="component" value="Unassembled WGS sequence"/>
</dbReference>
<feature type="domain" description="Ice-binding protein C-terminal" evidence="2">
    <location>
        <begin position="35"/>
        <end position="59"/>
    </location>
</feature>
<comment type="caution">
    <text evidence="3">The sequence shown here is derived from an EMBL/GenBank/DDBJ whole genome shotgun (WGS) entry which is preliminary data.</text>
</comment>
<protein>
    <submittedName>
        <fullName evidence="3">PEPxxWA-CTERM sorting domain-containing protein</fullName>
    </submittedName>
</protein>
<evidence type="ECO:0000259" key="2">
    <source>
        <dbReference type="Pfam" id="PF07589"/>
    </source>
</evidence>
<feature type="transmembrane region" description="Helical" evidence="1">
    <location>
        <begin position="39"/>
        <end position="56"/>
    </location>
</feature>
<dbReference type="NCBIfam" id="TIGR02595">
    <property type="entry name" value="PEP_CTERM"/>
    <property type="match status" value="1"/>
</dbReference>
<keyword evidence="1" id="KW-1133">Transmembrane helix</keyword>
<dbReference type="AlphaFoldDB" id="A0A6I4J4A0"/>
<keyword evidence="1" id="KW-0472">Membrane</keyword>
<dbReference type="Pfam" id="PF07589">
    <property type="entry name" value="PEP-CTERM"/>
    <property type="match status" value="1"/>
</dbReference>
<dbReference type="EMBL" id="WQMS01000016">
    <property type="protein sequence ID" value="MVO78953.1"/>
    <property type="molecule type" value="Genomic_DNA"/>
</dbReference>
<reference evidence="3 4" key="1">
    <citation type="submission" date="2019-12" db="EMBL/GenBank/DDBJ databases">
        <authorList>
            <person name="Huq M.A."/>
        </authorList>
    </citation>
    <scope>NUCLEOTIDE SEQUENCE [LARGE SCALE GENOMIC DNA]</scope>
    <source>
        <strain evidence="3 4">MAH-20</strain>
    </source>
</reference>
<evidence type="ECO:0000313" key="4">
    <source>
        <dbReference type="Proteomes" id="UP000441389"/>
    </source>
</evidence>
<proteinExistence type="predicted"/>
<sequence length="68" mass="7173">MTYLDGITSGAWGTPQSGSLKLFHSATSQSQVLTAVPEPATWAMMIAGFGLVGGVARRRQRSTTVVYA</sequence>
<accession>A0A6I4J4A0</accession>
<evidence type="ECO:0000256" key="1">
    <source>
        <dbReference type="SAM" id="Phobius"/>
    </source>
</evidence>
<dbReference type="InterPro" id="IPR013424">
    <property type="entry name" value="Ice-binding_C"/>
</dbReference>
<dbReference type="NCBIfam" id="NF035944">
    <property type="entry name" value="PEPxxWA-CTERM"/>
    <property type="match status" value="1"/>
</dbReference>
<name>A0A6I4J4A0_9SPHN</name>
<keyword evidence="4" id="KW-1185">Reference proteome</keyword>
<organism evidence="3 4">
    <name type="scientific">Sphingomonas horti</name>
    <dbReference type="NCBI Taxonomy" id="2682842"/>
    <lineage>
        <taxon>Bacteria</taxon>
        <taxon>Pseudomonadati</taxon>
        <taxon>Pseudomonadota</taxon>
        <taxon>Alphaproteobacteria</taxon>
        <taxon>Sphingomonadales</taxon>
        <taxon>Sphingomonadaceae</taxon>
        <taxon>Sphingomonas</taxon>
    </lineage>
</organism>
<gene>
    <name evidence="3" type="ORF">GON01_13540</name>
</gene>
<evidence type="ECO:0000313" key="3">
    <source>
        <dbReference type="EMBL" id="MVO78953.1"/>
    </source>
</evidence>